<feature type="transmembrane region" description="Helical" evidence="12">
    <location>
        <begin position="137"/>
        <end position="156"/>
    </location>
</feature>
<dbReference type="Proteomes" id="UP000316855">
    <property type="component" value="Chromosome"/>
</dbReference>
<dbReference type="PANTHER" id="PTHR11048:SF28">
    <property type="entry name" value="4-HYDROXYBENZOATE POLYPRENYLTRANSFERASE, MITOCHONDRIAL"/>
    <property type="match status" value="1"/>
</dbReference>
<comment type="similarity">
    <text evidence="3">Belongs to the UbiA prenyltransferase family.</text>
</comment>
<evidence type="ECO:0000256" key="5">
    <source>
        <dbReference type="ARBA" id="ARBA00022519"/>
    </source>
</evidence>
<dbReference type="AlphaFoldDB" id="A0A517VK74"/>
<evidence type="ECO:0000256" key="4">
    <source>
        <dbReference type="ARBA" id="ARBA00022475"/>
    </source>
</evidence>
<dbReference type="Gene3D" id="1.10.357.140">
    <property type="entry name" value="UbiA prenyltransferase"/>
    <property type="match status" value="1"/>
</dbReference>
<dbReference type="PANTHER" id="PTHR11048">
    <property type="entry name" value="PRENYLTRANSFERASES"/>
    <property type="match status" value="1"/>
</dbReference>
<dbReference type="GO" id="GO:0008412">
    <property type="term" value="F:4-hydroxybenzoate polyprenyltransferase activity"/>
    <property type="evidence" value="ECO:0007669"/>
    <property type="project" value="UniProtKB-EC"/>
</dbReference>
<dbReference type="InterPro" id="IPR039653">
    <property type="entry name" value="Prenyltransferase"/>
</dbReference>
<feature type="transmembrane region" description="Helical" evidence="12">
    <location>
        <begin position="162"/>
        <end position="184"/>
    </location>
</feature>
<sequence length="287" mass="32405">MLARLRLLLELVRFSHTIFALPFALLSAVLAWRGQQVRWQELVGILLCMLFARSAAMAFNRLVDREIDAQNPRTQGRHLPAGLISVRTVTIFTILTSLAFIASTLLFLPNRWPLYLSIPVLLFLLGYSYAKRFTIFCHYWLSTALMLSPIAAWIAIRGSLSLEPLLLGAVVFFWVGGFDIIYACQDVHFDQETRLSSIPSRWGIRKALRFAMFSHFMTIACLFSLWYVAALGIPFLIAVIAVAGLLIYEHLLVNPDDLGRVNLAFFHVNAVISIGLFFVGLIDVWLA</sequence>
<dbReference type="NCBIfam" id="TIGR01475">
    <property type="entry name" value="ubiA_other"/>
    <property type="match status" value="1"/>
</dbReference>
<evidence type="ECO:0000256" key="11">
    <source>
        <dbReference type="ARBA" id="ARBA00034524"/>
    </source>
</evidence>
<gene>
    <name evidence="13" type="ORF">Pan161_51000</name>
</gene>
<feature type="transmembrane region" description="Helical" evidence="12">
    <location>
        <begin position="233"/>
        <end position="251"/>
    </location>
</feature>
<dbReference type="EMBL" id="CP036343">
    <property type="protein sequence ID" value="QDT93421.1"/>
    <property type="molecule type" value="Genomic_DNA"/>
</dbReference>
<evidence type="ECO:0000256" key="10">
    <source>
        <dbReference type="ARBA" id="ARBA00023136"/>
    </source>
</evidence>
<dbReference type="InterPro" id="IPR000537">
    <property type="entry name" value="UbiA_prenyltransferase"/>
</dbReference>
<keyword evidence="7" id="KW-0831">Ubiquinone biosynthesis</keyword>
<feature type="transmembrane region" description="Helical" evidence="12">
    <location>
        <begin position="12"/>
        <end position="32"/>
    </location>
</feature>
<dbReference type="EC" id="2.5.1.39" evidence="11"/>
<keyword evidence="10 12" id="KW-0472">Membrane</keyword>
<keyword evidence="5" id="KW-0997">Cell inner membrane</keyword>
<dbReference type="CDD" id="cd13959">
    <property type="entry name" value="PT_UbiA_COQ2"/>
    <property type="match status" value="1"/>
</dbReference>
<feature type="transmembrane region" description="Helical" evidence="12">
    <location>
        <begin position="44"/>
        <end position="63"/>
    </location>
</feature>
<protein>
    <recommendedName>
        <fullName evidence="11">4-hydroxybenzoate polyprenyltransferase</fullName>
        <ecNumber evidence="11">2.5.1.39</ecNumber>
    </recommendedName>
</protein>
<feature type="transmembrane region" description="Helical" evidence="12">
    <location>
        <begin position="112"/>
        <end position="130"/>
    </location>
</feature>
<keyword evidence="6 13" id="KW-0808">Transferase</keyword>
<name>A0A517VK74_9PLAN</name>
<evidence type="ECO:0000256" key="7">
    <source>
        <dbReference type="ARBA" id="ARBA00022688"/>
    </source>
</evidence>
<dbReference type="Pfam" id="PF01040">
    <property type="entry name" value="UbiA"/>
    <property type="match status" value="1"/>
</dbReference>
<dbReference type="GO" id="GO:0005886">
    <property type="term" value="C:plasma membrane"/>
    <property type="evidence" value="ECO:0007669"/>
    <property type="project" value="TreeGrafter"/>
</dbReference>
<evidence type="ECO:0000313" key="14">
    <source>
        <dbReference type="Proteomes" id="UP000316855"/>
    </source>
</evidence>
<dbReference type="Gene3D" id="1.20.120.1780">
    <property type="entry name" value="UbiA prenyltransferase"/>
    <property type="match status" value="1"/>
</dbReference>
<keyword evidence="4" id="KW-1003">Cell membrane</keyword>
<dbReference type="RefSeq" id="WP_145231394.1">
    <property type="nucleotide sequence ID" value="NZ_CP036343.1"/>
</dbReference>
<feature type="transmembrane region" description="Helical" evidence="12">
    <location>
        <begin position="84"/>
        <end position="106"/>
    </location>
</feature>
<evidence type="ECO:0000256" key="9">
    <source>
        <dbReference type="ARBA" id="ARBA00022989"/>
    </source>
</evidence>
<dbReference type="OrthoDB" id="9782418at2"/>
<dbReference type="InterPro" id="IPR044878">
    <property type="entry name" value="UbiA_sf"/>
</dbReference>
<dbReference type="FunFam" id="1.10.357.140:FF:000008">
    <property type="entry name" value="4-hydroxybenzoate octaprenyltransferase"/>
    <property type="match status" value="1"/>
</dbReference>
<keyword evidence="14" id="KW-1185">Reference proteome</keyword>
<reference evidence="13 14" key="1">
    <citation type="submission" date="2019-02" db="EMBL/GenBank/DDBJ databases">
        <title>Deep-cultivation of Planctomycetes and their phenomic and genomic characterization uncovers novel biology.</title>
        <authorList>
            <person name="Wiegand S."/>
            <person name="Jogler M."/>
            <person name="Boedeker C."/>
            <person name="Pinto D."/>
            <person name="Vollmers J."/>
            <person name="Rivas-Marin E."/>
            <person name="Kohn T."/>
            <person name="Peeters S.H."/>
            <person name="Heuer A."/>
            <person name="Rast P."/>
            <person name="Oberbeckmann S."/>
            <person name="Bunk B."/>
            <person name="Jeske O."/>
            <person name="Meyerdierks A."/>
            <person name="Storesund J.E."/>
            <person name="Kallscheuer N."/>
            <person name="Luecker S."/>
            <person name="Lage O.M."/>
            <person name="Pohl T."/>
            <person name="Merkel B.J."/>
            <person name="Hornburger P."/>
            <person name="Mueller R.-W."/>
            <person name="Bruemmer F."/>
            <person name="Labrenz M."/>
            <person name="Spormann A.M."/>
            <person name="Op den Camp H."/>
            <person name="Overmann J."/>
            <person name="Amann R."/>
            <person name="Jetten M.S.M."/>
            <person name="Mascher T."/>
            <person name="Medema M.H."/>
            <person name="Devos D.P."/>
            <person name="Kaster A.-K."/>
            <person name="Ovreas L."/>
            <person name="Rohde M."/>
            <person name="Galperin M.Y."/>
            <person name="Jogler C."/>
        </authorList>
    </citation>
    <scope>NUCLEOTIDE SEQUENCE [LARGE SCALE GENOMIC DNA]</scope>
    <source>
        <strain evidence="13 14">Pan161</strain>
    </source>
</reference>
<dbReference type="KEGG" id="gax:Pan161_51000"/>
<comment type="subcellular location">
    <subcellularLocation>
        <location evidence="2">Membrane</location>
        <topology evidence="2">Multi-pass membrane protein</topology>
    </subcellularLocation>
</comment>
<feature type="transmembrane region" description="Helical" evidence="12">
    <location>
        <begin position="263"/>
        <end position="286"/>
    </location>
</feature>
<evidence type="ECO:0000256" key="2">
    <source>
        <dbReference type="ARBA" id="ARBA00004141"/>
    </source>
</evidence>
<accession>A0A517VK74</accession>
<comment type="cofactor">
    <cofactor evidence="1">
        <name>Mg(2+)</name>
        <dbReference type="ChEBI" id="CHEBI:18420"/>
    </cofactor>
</comment>
<evidence type="ECO:0000256" key="8">
    <source>
        <dbReference type="ARBA" id="ARBA00022692"/>
    </source>
</evidence>
<evidence type="ECO:0000313" key="13">
    <source>
        <dbReference type="EMBL" id="QDT93421.1"/>
    </source>
</evidence>
<dbReference type="GO" id="GO:0006744">
    <property type="term" value="P:ubiquinone biosynthetic process"/>
    <property type="evidence" value="ECO:0007669"/>
    <property type="project" value="UniProtKB-KW"/>
</dbReference>
<evidence type="ECO:0000256" key="3">
    <source>
        <dbReference type="ARBA" id="ARBA00005985"/>
    </source>
</evidence>
<keyword evidence="8 12" id="KW-0812">Transmembrane</keyword>
<dbReference type="FunFam" id="1.20.120.1780:FF:000001">
    <property type="entry name" value="4-hydroxybenzoate octaprenyltransferase"/>
    <property type="match status" value="1"/>
</dbReference>
<evidence type="ECO:0000256" key="12">
    <source>
        <dbReference type="SAM" id="Phobius"/>
    </source>
</evidence>
<proteinExistence type="inferred from homology"/>
<keyword evidence="9 12" id="KW-1133">Transmembrane helix</keyword>
<evidence type="ECO:0000256" key="1">
    <source>
        <dbReference type="ARBA" id="ARBA00001946"/>
    </source>
</evidence>
<organism evidence="13 14">
    <name type="scientific">Gimesia algae</name>
    <dbReference type="NCBI Taxonomy" id="2527971"/>
    <lineage>
        <taxon>Bacteria</taxon>
        <taxon>Pseudomonadati</taxon>
        <taxon>Planctomycetota</taxon>
        <taxon>Planctomycetia</taxon>
        <taxon>Planctomycetales</taxon>
        <taxon>Planctomycetaceae</taxon>
        <taxon>Gimesia</taxon>
    </lineage>
</organism>
<dbReference type="InterPro" id="IPR006371">
    <property type="entry name" value="Polyprenyltransferase_UbiA-li"/>
</dbReference>
<evidence type="ECO:0000256" key="6">
    <source>
        <dbReference type="ARBA" id="ARBA00022679"/>
    </source>
</evidence>